<feature type="transmembrane region" description="Helical" evidence="1">
    <location>
        <begin position="12"/>
        <end position="30"/>
    </location>
</feature>
<dbReference type="Gene3D" id="1.10.287.70">
    <property type="match status" value="1"/>
</dbReference>
<feature type="transmembrane region" description="Helical" evidence="1">
    <location>
        <begin position="121"/>
        <end position="143"/>
    </location>
</feature>
<gene>
    <name evidence="3" type="ORF">DFR27_1778</name>
</gene>
<comment type="caution">
    <text evidence="3">The sequence shown here is derived from an EMBL/GenBank/DDBJ whole genome shotgun (WGS) entry which is preliminary data.</text>
</comment>
<evidence type="ECO:0000313" key="4">
    <source>
        <dbReference type="Proteomes" id="UP000267187"/>
    </source>
</evidence>
<dbReference type="Proteomes" id="UP000267187">
    <property type="component" value="Unassembled WGS sequence"/>
</dbReference>
<organism evidence="3 4">
    <name type="scientific">Umboniibacter marinipuniceus</name>
    <dbReference type="NCBI Taxonomy" id="569599"/>
    <lineage>
        <taxon>Bacteria</taxon>
        <taxon>Pseudomonadati</taxon>
        <taxon>Pseudomonadota</taxon>
        <taxon>Gammaproteobacteria</taxon>
        <taxon>Cellvibrionales</taxon>
        <taxon>Cellvibrionaceae</taxon>
        <taxon>Umboniibacter</taxon>
    </lineage>
</organism>
<dbReference type="OrthoDB" id="9799090at2"/>
<keyword evidence="1" id="KW-0812">Transmembrane</keyword>
<dbReference type="EMBL" id="REFJ01000004">
    <property type="protein sequence ID" value="RMA79338.1"/>
    <property type="molecule type" value="Genomic_DNA"/>
</dbReference>
<sequence>MKEFDLPHDPHYAFTALFWVMIVNILATGFLSASAFATSIGNVTSAGVLLAAIYLVSHSRRWLIILSLTSVPAIVNNSLVSFLGMPELESINNVLFVLSHISVTVFLVLTLIYARHANLSTIYAAMCVYLMMGQSWTYVYLAIEAWQPGSFIFNDELRVLGQLNYHELMVEMEYFSYVTLTTLGYGDITPVAPAARSVTILEAILGQLYLTIVLARLVGLYLQERTAKASPDN</sequence>
<feature type="domain" description="Potassium channel" evidence="2">
    <location>
        <begin position="173"/>
        <end position="218"/>
    </location>
</feature>
<evidence type="ECO:0000259" key="2">
    <source>
        <dbReference type="Pfam" id="PF07885"/>
    </source>
</evidence>
<feature type="transmembrane region" description="Helical" evidence="1">
    <location>
        <begin position="95"/>
        <end position="114"/>
    </location>
</feature>
<keyword evidence="1" id="KW-0472">Membrane</keyword>
<accession>A0A3M0A943</accession>
<dbReference type="Pfam" id="PF07885">
    <property type="entry name" value="Ion_trans_2"/>
    <property type="match status" value="1"/>
</dbReference>
<dbReference type="SUPFAM" id="SSF81324">
    <property type="entry name" value="Voltage-gated potassium channels"/>
    <property type="match status" value="1"/>
</dbReference>
<keyword evidence="1" id="KW-1133">Transmembrane helix</keyword>
<keyword evidence="4" id="KW-1185">Reference proteome</keyword>
<proteinExistence type="predicted"/>
<protein>
    <submittedName>
        <fullName evidence="3">Ion channel</fullName>
    </submittedName>
</protein>
<feature type="transmembrane region" description="Helical" evidence="1">
    <location>
        <begin position="63"/>
        <end position="83"/>
    </location>
</feature>
<name>A0A3M0A943_9GAMM</name>
<feature type="transmembrane region" description="Helical" evidence="1">
    <location>
        <begin position="36"/>
        <end position="56"/>
    </location>
</feature>
<reference evidence="3 4" key="1">
    <citation type="submission" date="2018-10" db="EMBL/GenBank/DDBJ databases">
        <title>Genomic Encyclopedia of Type Strains, Phase IV (KMG-IV): sequencing the most valuable type-strain genomes for metagenomic binning, comparative biology and taxonomic classification.</title>
        <authorList>
            <person name="Goeker M."/>
        </authorList>
    </citation>
    <scope>NUCLEOTIDE SEQUENCE [LARGE SCALE GENOMIC DNA]</scope>
    <source>
        <strain evidence="3 4">DSM 25080</strain>
    </source>
</reference>
<feature type="transmembrane region" description="Helical" evidence="1">
    <location>
        <begin position="203"/>
        <end position="222"/>
    </location>
</feature>
<dbReference type="AlphaFoldDB" id="A0A3M0A943"/>
<evidence type="ECO:0000256" key="1">
    <source>
        <dbReference type="SAM" id="Phobius"/>
    </source>
</evidence>
<evidence type="ECO:0000313" key="3">
    <source>
        <dbReference type="EMBL" id="RMA79338.1"/>
    </source>
</evidence>
<dbReference type="RefSeq" id="WP_121877098.1">
    <property type="nucleotide sequence ID" value="NZ_REFJ01000004.1"/>
</dbReference>
<dbReference type="InterPro" id="IPR013099">
    <property type="entry name" value="K_chnl_dom"/>
</dbReference>